<dbReference type="AlphaFoldDB" id="A0A1Z2KUK3"/>
<evidence type="ECO:0000313" key="2">
    <source>
        <dbReference type="EMBL" id="ARZ65700.1"/>
    </source>
</evidence>
<name>A0A1Z2KUK3_9ACTN</name>
<dbReference type="KEGG" id="salj:SMD11_0032"/>
<organism evidence="2 3">
    <name type="scientific">Streptomyces albireticuli</name>
    <dbReference type="NCBI Taxonomy" id="1940"/>
    <lineage>
        <taxon>Bacteria</taxon>
        <taxon>Bacillati</taxon>
        <taxon>Actinomycetota</taxon>
        <taxon>Actinomycetes</taxon>
        <taxon>Kitasatosporales</taxon>
        <taxon>Streptomycetaceae</taxon>
        <taxon>Streptomyces</taxon>
    </lineage>
</organism>
<evidence type="ECO:0000256" key="1">
    <source>
        <dbReference type="SAM" id="MobiDB-lite"/>
    </source>
</evidence>
<accession>A0A1Z2KUK3</accession>
<feature type="compositionally biased region" description="Polar residues" evidence="1">
    <location>
        <begin position="17"/>
        <end position="32"/>
    </location>
</feature>
<reference evidence="2 3" key="1">
    <citation type="submission" date="2017-06" db="EMBL/GenBank/DDBJ databases">
        <title>Streptomyces albireticuli Genome sequencing and assembly.</title>
        <authorList>
            <person name="Wang Y."/>
            <person name="Du B."/>
            <person name="Ding Y."/>
            <person name="Liu H."/>
            <person name="Hou Q."/>
            <person name="Liu K."/>
            <person name="Yao L."/>
            <person name="Wang C."/>
        </authorList>
    </citation>
    <scope>NUCLEOTIDE SEQUENCE [LARGE SCALE GENOMIC DNA]</scope>
    <source>
        <strain evidence="2 3">MDJK11</strain>
    </source>
</reference>
<dbReference type="Proteomes" id="UP000195755">
    <property type="component" value="Chromosome"/>
</dbReference>
<protein>
    <submittedName>
        <fullName evidence="2">Uncharacterized protein</fullName>
    </submittedName>
</protein>
<feature type="region of interest" description="Disordered" evidence="1">
    <location>
        <begin position="1"/>
        <end position="52"/>
    </location>
</feature>
<sequence>MQRAQDRSWAQRPDGLQQPSSGWSYRALTSASVPARTRGLPKPSASGLDGVR</sequence>
<evidence type="ECO:0000313" key="3">
    <source>
        <dbReference type="Proteomes" id="UP000195755"/>
    </source>
</evidence>
<proteinExistence type="predicted"/>
<dbReference type="EMBL" id="CP021744">
    <property type="protein sequence ID" value="ARZ65700.1"/>
    <property type="molecule type" value="Genomic_DNA"/>
</dbReference>
<gene>
    <name evidence="2" type="ORF">SMD11_0032</name>
</gene>